<dbReference type="EMBL" id="CM044702">
    <property type="protein sequence ID" value="KAI5676055.1"/>
    <property type="molecule type" value="Genomic_DNA"/>
</dbReference>
<evidence type="ECO:0000313" key="1">
    <source>
        <dbReference type="EMBL" id="KAI5676055.1"/>
    </source>
</evidence>
<name>A0ACC0BTP1_CATRO</name>
<proteinExistence type="predicted"/>
<organism evidence="1 2">
    <name type="scientific">Catharanthus roseus</name>
    <name type="common">Madagascar periwinkle</name>
    <name type="synonym">Vinca rosea</name>
    <dbReference type="NCBI Taxonomy" id="4058"/>
    <lineage>
        <taxon>Eukaryota</taxon>
        <taxon>Viridiplantae</taxon>
        <taxon>Streptophyta</taxon>
        <taxon>Embryophyta</taxon>
        <taxon>Tracheophyta</taxon>
        <taxon>Spermatophyta</taxon>
        <taxon>Magnoliopsida</taxon>
        <taxon>eudicotyledons</taxon>
        <taxon>Gunneridae</taxon>
        <taxon>Pentapetalae</taxon>
        <taxon>asterids</taxon>
        <taxon>lamiids</taxon>
        <taxon>Gentianales</taxon>
        <taxon>Apocynaceae</taxon>
        <taxon>Rauvolfioideae</taxon>
        <taxon>Vinceae</taxon>
        <taxon>Catharanthinae</taxon>
        <taxon>Catharanthus</taxon>
    </lineage>
</organism>
<reference evidence="2" key="1">
    <citation type="journal article" date="2023" name="Nat. Plants">
        <title>Single-cell RNA sequencing provides a high-resolution roadmap for understanding the multicellular compartmentation of specialized metabolism.</title>
        <authorList>
            <person name="Sun S."/>
            <person name="Shen X."/>
            <person name="Li Y."/>
            <person name="Li Y."/>
            <person name="Wang S."/>
            <person name="Li R."/>
            <person name="Zhang H."/>
            <person name="Shen G."/>
            <person name="Guo B."/>
            <person name="Wei J."/>
            <person name="Xu J."/>
            <person name="St-Pierre B."/>
            <person name="Chen S."/>
            <person name="Sun C."/>
        </authorList>
    </citation>
    <scope>NUCLEOTIDE SEQUENCE [LARGE SCALE GENOMIC DNA]</scope>
</reference>
<protein>
    <submittedName>
        <fullName evidence="1">Uncharacterized protein</fullName>
    </submittedName>
</protein>
<dbReference type="Proteomes" id="UP001060085">
    <property type="component" value="Linkage Group LG02"/>
</dbReference>
<comment type="caution">
    <text evidence="1">The sequence shown here is derived from an EMBL/GenBank/DDBJ whole genome shotgun (WGS) entry which is preliminary data.</text>
</comment>
<sequence>MDIPRLQIAAHGEIDESGQITHINYIHADHSERPVPSWKIHSHPTAASERRKKHMNYQPMQVQHWQTGSPPFRRTAVMHKSWKSKPQNELKRNFFFEAFDTSSSRRRYRVLQALVNGNTWSPPFLCMEKHPHCSDPLSKGDEMANRKWTLISGLIDFEQRTWKQDLIILHFNSYEAEEILKVPICDDWPSDEQIWACNKIRWGPPDTNRFKLNVDTAWKLDGAGVGGLIRGHMGRLLCTYFSSPLTSELGTIITSSGTGVSITTTTTGKKTQKSIEEMALRGVWQLNKLIVSYCDWGGSSRGIRAFMESHLPAFREINPQLEVVTELNRGQHPYLKGLYSKISITIW</sequence>
<accession>A0ACC0BTP1</accession>
<keyword evidence="2" id="KW-1185">Reference proteome</keyword>
<evidence type="ECO:0000313" key="2">
    <source>
        <dbReference type="Proteomes" id="UP001060085"/>
    </source>
</evidence>
<gene>
    <name evidence="1" type="ORF">M9H77_07005</name>
</gene>